<evidence type="ECO:0000256" key="7">
    <source>
        <dbReference type="RuleBase" id="RU003345"/>
    </source>
</evidence>
<comment type="similarity">
    <text evidence="1 4 7">Belongs to the aldehyde dehydrogenase family.</text>
</comment>
<dbReference type="InterPro" id="IPR016161">
    <property type="entry name" value="Ald_DH/histidinol_DH"/>
</dbReference>
<dbReference type="AlphaFoldDB" id="A0A165ME75"/>
<dbReference type="FunFam" id="3.40.605.10:FF:000004">
    <property type="entry name" value="Aldehyde dehydrogenase"/>
    <property type="match status" value="1"/>
</dbReference>
<dbReference type="FunFam" id="3.40.309.10:FF:000003">
    <property type="entry name" value="Aldehyde dehydrogenase"/>
    <property type="match status" value="1"/>
</dbReference>
<dbReference type="PANTHER" id="PTHR43570">
    <property type="entry name" value="ALDEHYDE DEHYDROGENASE"/>
    <property type="match status" value="1"/>
</dbReference>
<proteinExistence type="inferred from homology"/>
<dbReference type="Gene3D" id="3.40.309.10">
    <property type="entry name" value="Aldehyde Dehydrogenase, Chain A, domain 2"/>
    <property type="match status" value="1"/>
</dbReference>
<evidence type="ECO:0000256" key="2">
    <source>
        <dbReference type="ARBA" id="ARBA00023002"/>
    </source>
</evidence>
<evidence type="ECO:0000313" key="10">
    <source>
        <dbReference type="Proteomes" id="UP000076727"/>
    </source>
</evidence>
<organism evidence="9 10">
    <name type="scientific">Daedalea quercina L-15889</name>
    <dbReference type="NCBI Taxonomy" id="1314783"/>
    <lineage>
        <taxon>Eukaryota</taxon>
        <taxon>Fungi</taxon>
        <taxon>Dikarya</taxon>
        <taxon>Basidiomycota</taxon>
        <taxon>Agaricomycotina</taxon>
        <taxon>Agaricomycetes</taxon>
        <taxon>Polyporales</taxon>
        <taxon>Fomitopsis</taxon>
    </lineage>
</organism>
<keyword evidence="10" id="KW-1185">Reference proteome</keyword>
<feature type="active site" evidence="5 6">
    <location>
        <position position="219"/>
    </location>
</feature>
<evidence type="ECO:0000256" key="4">
    <source>
        <dbReference type="PIRNR" id="PIRNR036492"/>
    </source>
</evidence>
<evidence type="ECO:0000256" key="1">
    <source>
        <dbReference type="ARBA" id="ARBA00009986"/>
    </source>
</evidence>
<dbReference type="PANTHER" id="PTHR43570:SF16">
    <property type="entry name" value="ALDEHYDE DEHYDROGENASE TYPE III, ISOFORM Q"/>
    <property type="match status" value="1"/>
</dbReference>
<evidence type="ECO:0000313" key="9">
    <source>
        <dbReference type="EMBL" id="KZT65563.1"/>
    </source>
</evidence>
<dbReference type="Gene3D" id="3.40.605.10">
    <property type="entry name" value="Aldehyde Dehydrogenase, Chain A, domain 1"/>
    <property type="match status" value="1"/>
</dbReference>
<dbReference type="SUPFAM" id="SSF53720">
    <property type="entry name" value="ALDH-like"/>
    <property type="match status" value="1"/>
</dbReference>
<dbReference type="InterPro" id="IPR016162">
    <property type="entry name" value="Ald_DH_N"/>
</dbReference>
<keyword evidence="3" id="KW-0520">NAD</keyword>
<dbReference type="InterPro" id="IPR015590">
    <property type="entry name" value="Aldehyde_DH_dom"/>
</dbReference>
<dbReference type="Pfam" id="PF00171">
    <property type="entry name" value="Aldedh"/>
    <property type="match status" value="1"/>
</dbReference>
<accession>A0A165ME75</accession>
<protein>
    <recommendedName>
        <fullName evidence="4">Aldehyde dehydrogenase</fullName>
    </recommendedName>
</protein>
<dbReference type="STRING" id="1314783.A0A165ME75"/>
<dbReference type="InterPro" id="IPR029510">
    <property type="entry name" value="Ald_DH_CS_GLU"/>
</dbReference>
<dbReference type="GO" id="GO:0006081">
    <property type="term" value="P:aldehyde metabolic process"/>
    <property type="evidence" value="ECO:0007669"/>
    <property type="project" value="InterPro"/>
</dbReference>
<dbReference type="Proteomes" id="UP000076727">
    <property type="component" value="Unassembled WGS sequence"/>
</dbReference>
<dbReference type="PROSITE" id="PS00687">
    <property type="entry name" value="ALDEHYDE_DEHYDR_GLU"/>
    <property type="match status" value="1"/>
</dbReference>
<evidence type="ECO:0000256" key="3">
    <source>
        <dbReference type="ARBA" id="ARBA00023027"/>
    </source>
</evidence>
<dbReference type="InterPro" id="IPR012394">
    <property type="entry name" value="Aldehyde_DH_NAD(P)"/>
</dbReference>
<feature type="domain" description="Aldehyde dehydrogenase" evidence="8">
    <location>
        <begin position="16"/>
        <end position="437"/>
    </location>
</feature>
<sequence length="508" mass="56100">MANILSFTPIDEIPKIHHELKEAFQTGKTRPIAYRRQQLLQLCYLLQDNLERFYAALYADLGRPREEATILECSGTLLEIKDAYDHVEKWAKTEKSPFNLLWWTLSPQTRKEPKGVILIISPFNYPVYLTLCGLASAIAAGNVVMLKPSELSPATAALLAELMPRYVDPDLVRIVNGGVPETKKILELPFDHILYTGNNRVAKIICTAAAQHLTPVTLELGGKSPCVIDPSCNAQLAAKRIWWGKLLNSGQLCLSPDYVLVPEFFQDQFVKVLEEVYCELHPTDPKTSGQMARIVNERHTKRLKQLLDDTKGTVVFGGTVDIAAKYVAPTLVKNVKRDDALMSEELFGPILAVVPVRDLDEAITFINSIDHALTVYIFSNNRGFKNTVLDRTRSGTASINETVMHVAANDAPFGGVGGSGTGYTTGKAGFDEFTHFRCTVEHPAWVEHTPLAGRYTPYDAKAVARMASMLRPRLPPRDGSSSLVKKLTFALGIAIAGALGAILTQWLL</sequence>
<evidence type="ECO:0000256" key="6">
    <source>
        <dbReference type="PROSITE-ProRule" id="PRU10007"/>
    </source>
</evidence>
<evidence type="ECO:0000259" key="8">
    <source>
        <dbReference type="Pfam" id="PF00171"/>
    </source>
</evidence>
<dbReference type="EMBL" id="KV429103">
    <property type="protein sequence ID" value="KZT65563.1"/>
    <property type="molecule type" value="Genomic_DNA"/>
</dbReference>
<dbReference type="PIRSF" id="PIRSF036492">
    <property type="entry name" value="ALDH"/>
    <property type="match status" value="1"/>
</dbReference>
<name>A0A165ME75_9APHY</name>
<feature type="active site" evidence="5">
    <location>
        <position position="253"/>
    </location>
</feature>
<keyword evidence="2 4" id="KW-0560">Oxidoreductase</keyword>
<dbReference type="GO" id="GO:0004029">
    <property type="term" value="F:aldehyde dehydrogenase (NAD+) activity"/>
    <property type="evidence" value="ECO:0007669"/>
    <property type="project" value="TreeGrafter"/>
</dbReference>
<reference evidence="9 10" key="1">
    <citation type="journal article" date="2016" name="Mol. Biol. Evol.">
        <title>Comparative Genomics of Early-Diverging Mushroom-Forming Fungi Provides Insights into the Origins of Lignocellulose Decay Capabilities.</title>
        <authorList>
            <person name="Nagy L.G."/>
            <person name="Riley R."/>
            <person name="Tritt A."/>
            <person name="Adam C."/>
            <person name="Daum C."/>
            <person name="Floudas D."/>
            <person name="Sun H."/>
            <person name="Yadav J.S."/>
            <person name="Pangilinan J."/>
            <person name="Larsson K.H."/>
            <person name="Matsuura K."/>
            <person name="Barry K."/>
            <person name="Labutti K."/>
            <person name="Kuo R."/>
            <person name="Ohm R.A."/>
            <person name="Bhattacharya S.S."/>
            <person name="Shirouzu T."/>
            <person name="Yoshinaga Y."/>
            <person name="Martin F.M."/>
            <person name="Grigoriev I.V."/>
            <person name="Hibbett D.S."/>
        </authorList>
    </citation>
    <scope>NUCLEOTIDE SEQUENCE [LARGE SCALE GENOMIC DNA]</scope>
    <source>
        <strain evidence="9 10">L-15889</strain>
    </source>
</reference>
<gene>
    <name evidence="9" type="ORF">DAEQUDRAFT_519027</name>
</gene>
<evidence type="ECO:0000256" key="5">
    <source>
        <dbReference type="PIRSR" id="PIRSR036492-1"/>
    </source>
</evidence>
<dbReference type="OrthoDB" id="440325at2759"/>
<dbReference type="GO" id="GO:0005737">
    <property type="term" value="C:cytoplasm"/>
    <property type="evidence" value="ECO:0007669"/>
    <property type="project" value="TreeGrafter"/>
</dbReference>
<dbReference type="InterPro" id="IPR016163">
    <property type="entry name" value="Ald_DH_C"/>
</dbReference>